<sequence length="57" mass="6007">MHARDGGRAGLAAVLVSKVEAFLWRRLGGFGDSWQEAVREGTHASGQAVSAAIVSLR</sequence>
<reference evidence="1" key="1">
    <citation type="submission" date="2014-09" db="EMBL/GenBank/DDBJ databases">
        <authorList>
            <person name="Magalhaes I.L.F."/>
            <person name="Oliveira U."/>
            <person name="Santos F.R."/>
            <person name="Vidigal T.H.D.A."/>
            <person name="Brescovit A.D."/>
            <person name="Santos A.J."/>
        </authorList>
    </citation>
    <scope>NUCLEOTIDE SEQUENCE</scope>
    <source>
        <tissue evidence="1">Shoot tissue taken approximately 20 cm above the soil surface</tissue>
    </source>
</reference>
<reference evidence="1" key="2">
    <citation type="journal article" date="2015" name="Data Brief">
        <title>Shoot transcriptome of the giant reed, Arundo donax.</title>
        <authorList>
            <person name="Barrero R.A."/>
            <person name="Guerrero F.D."/>
            <person name="Moolhuijzen P."/>
            <person name="Goolsby J.A."/>
            <person name="Tidwell J."/>
            <person name="Bellgard S.E."/>
            <person name="Bellgard M.I."/>
        </authorList>
    </citation>
    <scope>NUCLEOTIDE SEQUENCE</scope>
    <source>
        <tissue evidence="1">Shoot tissue taken approximately 20 cm above the soil surface</tissue>
    </source>
</reference>
<accession>A0A0A9CA51</accession>
<proteinExistence type="predicted"/>
<name>A0A0A9CA51_ARUDO</name>
<organism evidence="1">
    <name type="scientific">Arundo donax</name>
    <name type="common">Giant reed</name>
    <name type="synonym">Donax arundinaceus</name>
    <dbReference type="NCBI Taxonomy" id="35708"/>
    <lineage>
        <taxon>Eukaryota</taxon>
        <taxon>Viridiplantae</taxon>
        <taxon>Streptophyta</taxon>
        <taxon>Embryophyta</taxon>
        <taxon>Tracheophyta</taxon>
        <taxon>Spermatophyta</taxon>
        <taxon>Magnoliopsida</taxon>
        <taxon>Liliopsida</taxon>
        <taxon>Poales</taxon>
        <taxon>Poaceae</taxon>
        <taxon>PACMAD clade</taxon>
        <taxon>Arundinoideae</taxon>
        <taxon>Arundineae</taxon>
        <taxon>Arundo</taxon>
    </lineage>
</organism>
<dbReference type="AlphaFoldDB" id="A0A0A9CA51"/>
<dbReference type="EMBL" id="GBRH01224751">
    <property type="protein sequence ID" value="JAD73144.1"/>
    <property type="molecule type" value="Transcribed_RNA"/>
</dbReference>
<protein>
    <submittedName>
        <fullName evidence="1">Uncharacterized protein</fullName>
    </submittedName>
</protein>
<evidence type="ECO:0000313" key="1">
    <source>
        <dbReference type="EMBL" id="JAD73144.1"/>
    </source>
</evidence>